<keyword evidence="2" id="KW-1185">Reference proteome</keyword>
<protein>
    <submittedName>
        <fullName evidence="1">Uncharacterized protein</fullName>
    </submittedName>
</protein>
<dbReference type="Proteomes" id="UP001215712">
    <property type="component" value="Unassembled WGS sequence"/>
</dbReference>
<reference evidence="1" key="2">
    <citation type="submission" date="2023-01" db="EMBL/GenBank/DDBJ databases">
        <authorList>
            <person name="Petersen C."/>
        </authorList>
    </citation>
    <scope>NUCLEOTIDE SEQUENCE</scope>
    <source>
        <strain evidence="1">IBT 17514</strain>
    </source>
</reference>
<evidence type="ECO:0000313" key="2">
    <source>
        <dbReference type="Proteomes" id="UP001215712"/>
    </source>
</evidence>
<accession>A0AAD6HAA1</accession>
<dbReference type="AlphaFoldDB" id="A0AAD6HAA1"/>
<dbReference type="EMBL" id="JAQJAN010000023">
    <property type="protein sequence ID" value="KAJ5703320.1"/>
    <property type="molecule type" value="Genomic_DNA"/>
</dbReference>
<proteinExistence type="predicted"/>
<gene>
    <name evidence="1" type="ORF">N7493_011709</name>
</gene>
<evidence type="ECO:0000313" key="1">
    <source>
        <dbReference type="EMBL" id="KAJ5703320.1"/>
    </source>
</evidence>
<sequence length="213" mass="24513">MDFQPNFQNDQVDHEPELIFTRIGPLRINMKIYGKRNQEIPLYYVDISGSFSDYTDLALYPGADKEKPVLGNCRFNKFQKSQIEIQPHGRSKFKMSSSKEKGYYWSMPWTSISGGQGKEEQMRQFLWKDIEPASSRSGRLELGLYDTQSSDIHAVYTGALPGTRKGGVLKLNDDDYGEEWRTMVILTLSVLIEQARQKRNREGNSYTIGMLAY</sequence>
<organism evidence="1 2">
    <name type="scientific">Penicillium malachiteum</name>
    <dbReference type="NCBI Taxonomy" id="1324776"/>
    <lineage>
        <taxon>Eukaryota</taxon>
        <taxon>Fungi</taxon>
        <taxon>Dikarya</taxon>
        <taxon>Ascomycota</taxon>
        <taxon>Pezizomycotina</taxon>
        <taxon>Eurotiomycetes</taxon>
        <taxon>Eurotiomycetidae</taxon>
        <taxon>Eurotiales</taxon>
        <taxon>Aspergillaceae</taxon>
        <taxon>Penicillium</taxon>
    </lineage>
</organism>
<name>A0AAD6HAA1_9EURO</name>
<reference evidence="1" key="1">
    <citation type="journal article" date="2023" name="IMA Fungus">
        <title>Comparative genomic study of the Penicillium genus elucidates a diverse pangenome and 15 lateral gene transfer events.</title>
        <authorList>
            <person name="Petersen C."/>
            <person name="Sorensen T."/>
            <person name="Nielsen M.R."/>
            <person name="Sondergaard T.E."/>
            <person name="Sorensen J.L."/>
            <person name="Fitzpatrick D.A."/>
            <person name="Frisvad J.C."/>
            <person name="Nielsen K.L."/>
        </authorList>
    </citation>
    <scope>NUCLEOTIDE SEQUENCE</scope>
    <source>
        <strain evidence="1">IBT 17514</strain>
    </source>
</reference>
<comment type="caution">
    <text evidence="1">The sequence shown here is derived from an EMBL/GenBank/DDBJ whole genome shotgun (WGS) entry which is preliminary data.</text>
</comment>